<dbReference type="RefSeq" id="WP_066066370.1">
    <property type="nucleotide sequence ID" value="NZ_CP013015.1"/>
</dbReference>
<evidence type="ECO:0000256" key="1">
    <source>
        <dbReference type="ARBA" id="ARBA00005695"/>
    </source>
</evidence>
<keyword evidence="6" id="KW-1185">Reference proteome</keyword>
<dbReference type="Proteomes" id="UP000070560">
    <property type="component" value="Chromosome"/>
</dbReference>
<dbReference type="Gene3D" id="3.90.76.10">
    <property type="entry name" value="Dipeptide-binding Protein, Domain 1"/>
    <property type="match status" value="1"/>
</dbReference>
<dbReference type="GO" id="GO:1904680">
    <property type="term" value="F:peptide transmembrane transporter activity"/>
    <property type="evidence" value="ECO:0007669"/>
    <property type="project" value="TreeGrafter"/>
</dbReference>
<keyword evidence="3" id="KW-0732">Signal</keyword>
<dbReference type="InterPro" id="IPR030678">
    <property type="entry name" value="Peptide/Ni-bd"/>
</dbReference>
<dbReference type="CDD" id="cd08514">
    <property type="entry name" value="PBP2_AppA_like"/>
    <property type="match status" value="1"/>
</dbReference>
<dbReference type="FunFam" id="3.10.105.10:FF:000006">
    <property type="entry name" value="Peptide ABC transporter substrate-binding protein"/>
    <property type="match status" value="1"/>
</dbReference>
<proteinExistence type="inferred from homology"/>
<evidence type="ECO:0000256" key="3">
    <source>
        <dbReference type="ARBA" id="ARBA00022729"/>
    </source>
</evidence>
<protein>
    <submittedName>
        <fullName evidence="5">Peptide ABC transporter substrate-binding protein</fullName>
    </submittedName>
</protein>
<comment type="similarity">
    <text evidence="1">Belongs to the bacterial solute-binding protein 5 family.</text>
</comment>
<dbReference type="InterPro" id="IPR000914">
    <property type="entry name" value="SBP_5_dom"/>
</dbReference>
<dbReference type="EMBL" id="CP013015">
    <property type="protein sequence ID" value="AMM40101.1"/>
    <property type="molecule type" value="Genomic_DNA"/>
</dbReference>
<evidence type="ECO:0000313" key="6">
    <source>
        <dbReference type="Proteomes" id="UP000070560"/>
    </source>
</evidence>
<gene>
    <name evidence="5" type="ORF">HS1_000295</name>
</gene>
<dbReference type="Gene3D" id="3.40.190.10">
    <property type="entry name" value="Periplasmic binding protein-like II"/>
    <property type="match status" value="1"/>
</dbReference>
<evidence type="ECO:0000259" key="4">
    <source>
        <dbReference type="Pfam" id="PF00496"/>
    </source>
</evidence>
<dbReference type="KEGG" id="daw:HS1_000295"/>
<dbReference type="GO" id="GO:0015833">
    <property type="term" value="P:peptide transport"/>
    <property type="evidence" value="ECO:0007669"/>
    <property type="project" value="TreeGrafter"/>
</dbReference>
<dbReference type="GO" id="GO:0030288">
    <property type="term" value="C:outer membrane-bounded periplasmic space"/>
    <property type="evidence" value="ECO:0007669"/>
    <property type="project" value="UniProtKB-ARBA"/>
</dbReference>
<dbReference type="PANTHER" id="PTHR30290:SF38">
    <property type="entry name" value="D,D-DIPEPTIDE-BINDING PERIPLASMIC PROTEIN DDPA-RELATED"/>
    <property type="match status" value="1"/>
</dbReference>
<dbReference type="OrthoDB" id="9772924at2"/>
<dbReference type="GO" id="GO:0043190">
    <property type="term" value="C:ATP-binding cassette (ABC) transporter complex"/>
    <property type="evidence" value="ECO:0007669"/>
    <property type="project" value="InterPro"/>
</dbReference>
<dbReference type="InterPro" id="IPR039424">
    <property type="entry name" value="SBP_5"/>
</dbReference>
<dbReference type="PANTHER" id="PTHR30290">
    <property type="entry name" value="PERIPLASMIC BINDING COMPONENT OF ABC TRANSPORTER"/>
    <property type="match status" value="1"/>
</dbReference>
<evidence type="ECO:0000256" key="2">
    <source>
        <dbReference type="ARBA" id="ARBA00022448"/>
    </source>
</evidence>
<dbReference type="PIRSF" id="PIRSF002741">
    <property type="entry name" value="MppA"/>
    <property type="match status" value="1"/>
</dbReference>
<feature type="domain" description="Solute-binding protein family 5" evidence="4">
    <location>
        <begin position="80"/>
        <end position="438"/>
    </location>
</feature>
<evidence type="ECO:0000313" key="5">
    <source>
        <dbReference type="EMBL" id="AMM40101.1"/>
    </source>
</evidence>
<dbReference type="Pfam" id="PF00496">
    <property type="entry name" value="SBP_bac_5"/>
    <property type="match status" value="1"/>
</dbReference>
<dbReference type="AlphaFoldDB" id="A0A7U4QIR7"/>
<accession>A0A7U4QIR7</accession>
<keyword evidence="2" id="KW-0813">Transport</keyword>
<dbReference type="Gene3D" id="3.10.105.10">
    <property type="entry name" value="Dipeptide-binding Protein, Domain 3"/>
    <property type="match status" value="1"/>
</dbReference>
<organism evidence="5 6">
    <name type="scientific">Desulfofervidus auxilii</name>
    <dbReference type="NCBI Taxonomy" id="1621989"/>
    <lineage>
        <taxon>Bacteria</taxon>
        <taxon>Pseudomonadati</taxon>
        <taxon>Thermodesulfobacteriota</taxon>
        <taxon>Candidatus Desulfofervidia</taxon>
        <taxon>Candidatus Desulfofervidales</taxon>
        <taxon>Candidatus Desulfofervidaceae</taxon>
        <taxon>Candidatus Desulfofervidus</taxon>
    </lineage>
</organism>
<dbReference type="SUPFAM" id="SSF53850">
    <property type="entry name" value="Periplasmic binding protein-like II"/>
    <property type="match status" value="1"/>
</dbReference>
<reference evidence="5 6" key="1">
    <citation type="submission" date="2015-10" db="EMBL/GenBank/DDBJ databases">
        <title>Candidatus Desulfofervidus auxilii, a hydrogenotrophic sulfate-reducing bacterium involved in the thermophilic anaerobic oxidation of methane.</title>
        <authorList>
            <person name="Krukenberg V."/>
            <person name="Richter M."/>
            <person name="Wegener G."/>
        </authorList>
    </citation>
    <scope>NUCLEOTIDE SEQUENCE [LARGE SCALE GENOMIC DNA]</scope>
    <source>
        <strain evidence="5 6">HS1</strain>
    </source>
</reference>
<name>A0A7U4QIR7_DESA2</name>
<sequence length="540" mass="62467">MKKRYIFYLDKKKQVLSILIFLFLQVSALYGKCPYGDAIIVGSIGECSNLIPILAPDSASHEIASLVYDGLLKYDKNLKLIGNLAKSWNVSSDGQIITFKLRQGVKWHDGHPFTAKDVLFTYQLMVDPHTPTPYAGDFMEIAKAEAPDDFTFRVYYKQPFAPGLASWTISILPQHLLSGKDITKSPLIRHPIGTGPYRFKEWVSGQKIILEYNPDYFDGRPCINWYISRVIPDMATMFLELKAGGIDYMGLTPLQYKRQTDTAWFKKNFKKYRYLAASYTYLGYNLQCPLFRDKRVRQAISYAINKQEIVDGVLLGLGVVATGPYKPDMWAYNPHVRRYFYNPEKAKKLLAEVGWQDTDGDGILDKDGRPFMFTIITNQGNSNRLNAAQIIQYRLGQIGIKVKIRVIEWTAFIKEFINKRRFEATILGWTIPQDPDLYDVWHSSKDVPGGLNFIGYHNKELDKLIEEGRHTFNLEERKRCYFRIQEILAEEQPYTFLYVPEALPIIHLRFHGIEPAPAGISYNFIRWYVPKKMQRYSFIP</sequence>